<reference evidence="1" key="2">
    <citation type="journal article" date="2023" name="IMA Fungus">
        <title>Comparative genomic study of the Penicillium genus elucidates a diverse pangenome and 15 lateral gene transfer events.</title>
        <authorList>
            <person name="Petersen C."/>
            <person name="Sorensen T."/>
            <person name="Nielsen M.R."/>
            <person name="Sondergaard T.E."/>
            <person name="Sorensen J.L."/>
            <person name="Fitzpatrick D.A."/>
            <person name="Frisvad J.C."/>
            <person name="Nielsen K.L."/>
        </authorList>
    </citation>
    <scope>NUCLEOTIDE SEQUENCE</scope>
    <source>
        <strain evidence="1">IBT 20477</strain>
    </source>
</reference>
<dbReference type="EMBL" id="JAPQKQ010000007">
    <property type="protein sequence ID" value="KAJ5187172.1"/>
    <property type="molecule type" value="Genomic_DNA"/>
</dbReference>
<reference evidence="1" key="1">
    <citation type="submission" date="2022-11" db="EMBL/GenBank/DDBJ databases">
        <authorList>
            <person name="Petersen C."/>
        </authorList>
    </citation>
    <scope>NUCLEOTIDE SEQUENCE</scope>
    <source>
        <strain evidence="1">IBT 20477</strain>
    </source>
</reference>
<name>A0A9W9IZT9_9EURO</name>
<dbReference type="OrthoDB" id="4308432at2759"/>
<keyword evidence="2" id="KW-1185">Reference proteome</keyword>
<organism evidence="1 2">
    <name type="scientific">Penicillium cf. viridicatum</name>
    <dbReference type="NCBI Taxonomy" id="2972119"/>
    <lineage>
        <taxon>Eukaryota</taxon>
        <taxon>Fungi</taxon>
        <taxon>Dikarya</taxon>
        <taxon>Ascomycota</taxon>
        <taxon>Pezizomycotina</taxon>
        <taxon>Eurotiomycetes</taxon>
        <taxon>Eurotiomycetidae</taxon>
        <taxon>Eurotiales</taxon>
        <taxon>Aspergillaceae</taxon>
        <taxon>Penicillium</taxon>
    </lineage>
</organism>
<sequence>MSSKPQDPPPPNPWIASDGSPLRGYHWMRIDPKVQPNYWVQRKKVCECRDHLSTQWPVDHVIIQIPVCAFRCPYCTALDNLEKENRPCPGRVKRHISAAHILEKARRLLCGTADYLGRFLLIRCRLLAVKRKPRLRTHGGSAHKNSST</sequence>
<accession>A0A9W9IZT9</accession>
<gene>
    <name evidence="1" type="ORF">N7449_010166</name>
</gene>
<dbReference type="Proteomes" id="UP001150942">
    <property type="component" value="Unassembled WGS sequence"/>
</dbReference>
<evidence type="ECO:0000313" key="1">
    <source>
        <dbReference type="EMBL" id="KAJ5187172.1"/>
    </source>
</evidence>
<comment type="caution">
    <text evidence="1">The sequence shown here is derived from an EMBL/GenBank/DDBJ whole genome shotgun (WGS) entry which is preliminary data.</text>
</comment>
<dbReference type="AlphaFoldDB" id="A0A9W9IZT9"/>
<proteinExistence type="predicted"/>
<evidence type="ECO:0000313" key="2">
    <source>
        <dbReference type="Proteomes" id="UP001150942"/>
    </source>
</evidence>
<protein>
    <submittedName>
        <fullName evidence="1">Uncharacterized protein</fullName>
    </submittedName>
</protein>